<gene>
    <name evidence="1" type="ORF">RN606_03580</name>
</gene>
<dbReference type="Proteomes" id="UP001304125">
    <property type="component" value="Chromosome"/>
</dbReference>
<reference evidence="1 2" key="1">
    <citation type="submission" date="2023-09" db="EMBL/GenBank/DDBJ databases">
        <title>Demequina sp. a novel bacteria isolated from Capsicum annuum.</title>
        <authorList>
            <person name="Humaira Z."/>
            <person name="Lee J."/>
            <person name="Cho D."/>
        </authorList>
    </citation>
    <scope>NUCLEOTIDE SEQUENCE [LARGE SCALE GENOMIC DNA]</scope>
    <source>
        <strain evidence="1 2">OYTSA14</strain>
    </source>
</reference>
<protein>
    <recommendedName>
        <fullName evidence="3">Tail terminator</fullName>
    </recommendedName>
</protein>
<evidence type="ECO:0008006" key="3">
    <source>
        <dbReference type="Google" id="ProtNLM"/>
    </source>
</evidence>
<name>A0AA96FAU1_9MICO</name>
<dbReference type="RefSeq" id="WP_313500043.1">
    <property type="nucleotide sequence ID" value="NZ_CP134879.1"/>
</dbReference>
<keyword evidence="2" id="KW-1185">Reference proteome</keyword>
<organism evidence="1 2">
    <name type="scientific">Demequina capsici</name>
    <dbReference type="NCBI Taxonomy" id="3075620"/>
    <lineage>
        <taxon>Bacteria</taxon>
        <taxon>Bacillati</taxon>
        <taxon>Actinomycetota</taxon>
        <taxon>Actinomycetes</taxon>
        <taxon>Micrococcales</taxon>
        <taxon>Demequinaceae</taxon>
        <taxon>Demequina</taxon>
    </lineage>
</organism>
<sequence length="125" mass="13941">MSLRTDLAAAISAHAVKPKAWKVYAWAYSPDNLSAPAVVVRQGKTTKNTRNPRLYRDTEFMVGLMVPGLDPEKVEDDLDVGSETLLDILEAIDFPGLVWSEGNRVKFDDKFHGYDVTVTITNTKE</sequence>
<evidence type="ECO:0000313" key="2">
    <source>
        <dbReference type="Proteomes" id="UP001304125"/>
    </source>
</evidence>
<evidence type="ECO:0000313" key="1">
    <source>
        <dbReference type="EMBL" id="WNM25241.1"/>
    </source>
</evidence>
<proteinExistence type="predicted"/>
<accession>A0AA96FAU1</accession>
<dbReference type="AlphaFoldDB" id="A0AA96FAU1"/>
<dbReference type="EMBL" id="CP134879">
    <property type="protein sequence ID" value="WNM25241.1"/>
    <property type="molecule type" value="Genomic_DNA"/>
</dbReference>